<evidence type="ECO:0000313" key="1">
    <source>
        <dbReference type="EMBL" id="KGO80745.1"/>
    </source>
</evidence>
<proteinExistence type="predicted"/>
<accession>A0A0A2LXA9</accession>
<keyword evidence="2" id="KW-1185">Reference proteome</keyword>
<dbReference type="RefSeq" id="WP_035133502.1">
    <property type="nucleotide sequence ID" value="NZ_JRLV01000009.1"/>
</dbReference>
<comment type="caution">
    <text evidence="1">The sequence shown here is derived from an EMBL/GenBank/DDBJ whole genome shotgun (WGS) entry which is preliminary data.</text>
</comment>
<gene>
    <name evidence="1" type="ORF">Q763_09400</name>
</gene>
<dbReference type="EMBL" id="JRLV01000009">
    <property type="protein sequence ID" value="KGO80745.1"/>
    <property type="molecule type" value="Genomic_DNA"/>
</dbReference>
<dbReference type="STRING" id="1406840.Q763_09400"/>
<reference evidence="1 2" key="1">
    <citation type="submission" date="2013-09" db="EMBL/GenBank/DDBJ databases">
        <authorList>
            <person name="Zeng Z."/>
            <person name="Chen C."/>
        </authorList>
    </citation>
    <scope>NUCLEOTIDE SEQUENCE [LARGE SCALE GENOMIC DNA]</scope>
    <source>
        <strain evidence="1 2">F44-8</strain>
    </source>
</reference>
<name>A0A0A2LXA9_9FLAO</name>
<sequence>MENHELLSHCCDYKTETYEEALARYDGFGKGFYEALVKRYPKILKHLTFYQQIRDRRVCVMPYGPQTEDSYAIYNDGTTAFGIQLNFYTEIVLYDNDKDYDIGYWYKNPIEIALAYLKRDFLPNSILK</sequence>
<evidence type="ECO:0000313" key="2">
    <source>
        <dbReference type="Proteomes" id="UP000030129"/>
    </source>
</evidence>
<dbReference type="eggNOG" id="ENOG5034670">
    <property type="taxonomic scope" value="Bacteria"/>
</dbReference>
<protein>
    <submittedName>
        <fullName evidence="1">Uncharacterized protein</fullName>
    </submittedName>
</protein>
<dbReference type="Proteomes" id="UP000030129">
    <property type="component" value="Unassembled WGS sequence"/>
</dbReference>
<dbReference type="AlphaFoldDB" id="A0A0A2LXA9"/>
<organism evidence="1 2">
    <name type="scientific">Flavobacterium beibuense F44-8</name>
    <dbReference type="NCBI Taxonomy" id="1406840"/>
    <lineage>
        <taxon>Bacteria</taxon>
        <taxon>Pseudomonadati</taxon>
        <taxon>Bacteroidota</taxon>
        <taxon>Flavobacteriia</taxon>
        <taxon>Flavobacteriales</taxon>
        <taxon>Flavobacteriaceae</taxon>
        <taxon>Flavobacterium</taxon>
    </lineage>
</organism>